<comment type="similarity">
    <text evidence="1">Belongs to the TfdA dioxygenase family.</text>
</comment>
<evidence type="ECO:0000256" key="1">
    <source>
        <dbReference type="ARBA" id="ARBA00005896"/>
    </source>
</evidence>
<comment type="caution">
    <text evidence="7">The sequence shown here is derived from an EMBL/GenBank/DDBJ whole genome shotgun (WGS) entry which is preliminary data.</text>
</comment>
<feature type="domain" description="TauD/TfdA-like" evidence="6">
    <location>
        <begin position="8"/>
        <end position="278"/>
    </location>
</feature>
<dbReference type="GO" id="GO:0016706">
    <property type="term" value="F:2-oxoglutarate-dependent dioxygenase activity"/>
    <property type="evidence" value="ECO:0007669"/>
    <property type="project" value="UniProtKB-ARBA"/>
</dbReference>
<keyword evidence="8" id="KW-1185">Reference proteome</keyword>
<evidence type="ECO:0000256" key="3">
    <source>
        <dbReference type="ARBA" id="ARBA00022964"/>
    </source>
</evidence>
<organism evidence="7 8">
    <name type="scientific">Thalassobaculum fulvum</name>
    <dbReference type="NCBI Taxonomy" id="1633335"/>
    <lineage>
        <taxon>Bacteria</taxon>
        <taxon>Pseudomonadati</taxon>
        <taxon>Pseudomonadota</taxon>
        <taxon>Alphaproteobacteria</taxon>
        <taxon>Rhodospirillales</taxon>
        <taxon>Thalassobaculaceae</taxon>
        <taxon>Thalassobaculum</taxon>
    </lineage>
</organism>
<proteinExistence type="inferred from homology"/>
<dbReference type="PANTHER" id="PTHR30468:SF1">
    <property type="entry name" value="ALPHA-KETOGLUTARATE-DEPENDENT SULFONATE DIOXYGENASE"/>
    <property type="match status" value="1"/>
</dbReference>
<accession>A0A918XR93</accession>
<reference evidence="7" key="1">
    <citation type="journal article" date="2014" name="Int. J. Syst. Evol. Microbiol.">
        <title>Complete genome sequence of Corynebacterium casei LMG S-19264T (=DSM 44701T), isolated from a smear-ripened cheese.</title>
        <authorList>
            <consortium name="US DOE Joint Genome Institute (JGI-PGF)"/>
            <person name="Walter F."/>
            <person name="Albersmeier A."/>
            <person name="Kalinowski J."/>
            <person name="Ruckert C."/>
        </authorList>
    </citation>
    <scope>NUCLEOTIDE SEQUENCE</scope>
    <source>
        <strain evidence="7">KCTC 42651</strain>
    </source>
</reference>
<evidence type="ECO:0000313" key="8">
    <source>
        <dbReference type="Proteomes" id="UP000630353"/>
    </source>
</evidence>
<evidence type="ECO:0000256" key="4">
    <source>
        <dbReference type="ARBA" id="ARBA00023002"/>
    </source>
</evidence>
<keyword evidence="4" id="KW-0560">Oxidoreductase</keyword>
<dbReference type="SUPFAM" id="SSF51197">
    <property type="entry name" value="Clavaminate synthase-like"/>
    <property type="match status" value="1"/>
</dbReference>
<dbReference type="AlphaFoldDB" id="A0A918XR93"/>
<gene>
    <name evidence="7" type="primary">tauD</name>
    <name evidence="7" type="ORF">GCM10017083_21710</name>
</gene>
<evidence type="ECO:0000256" key="2">
    <source>
        <dbReference type="ARBA" id="ARBA00022723"/>
    </source>
</evidence>
<reference evidence="7" key="2">
    <citation type="submission" date="2020-09" db="EMBL/GenBank/DDBJ databases">
        <authorList>
            <person name="Sun Q."/>
            <person name="Kim S."/>
        </authorList>
    </citation>
    <scope>NUCLEOTIDE SEQUENCE</scope>
    <source>
        <strain evidence="7">KCTC 42651</strain>
    </source>
</reference>
<dbReference type="GO" id="GO:0005737">
    <property type="term" value="C:cytoplasm"/>
    <property type="evidence" value="ECO:0007669"/>
    <property type="project" value="TreeGrafter"/>
</dbReference>
<evidence type="ECO:0000256" key="5">
    <source>
        <dbReference type="ARBA" id="ARBA00023004"/>
    </source>
</evidence>
<dbReference type="Proteomes" id="UP000630353">
    <property type="component" value="Unassembled WGS sequence"/>
</dbReference>
<dbReference type="Gene3D" id="3.60.130.10">
    <property type="entry name" value="Clavaminate synthase-like"/>
    <property type="match status" value="1"/>
</dbReference>
<dbReference type="GO" id="GO:0046872">
    <property type="term" value="F:metal ion binding"/>
    <property type="evidence" value="ECO:0007669"/>
    <property type="project" value="UniProtKB-KW"/>
</dbReference>
<keyword evidence="2" id="KW-0479">Metal-binding</keyword>
<name>A0A918XR93_9PROT</name>
<dbReference type="EMBL" id="BMZS01000004">
    <property type="protein sequence ID" value="GHD49443.1"/>
    <property type="molecule type" value="Genomic_DNA"/>
</dbReference>
<keyword evidence="5" id="KW-0408">Iron</keyword>
<dbReference type="InterPro" id="IPR003819">
    <property type="entry name" value="TauD/TfdA-like"/>
</dbReference>
<dbReference type="InterPro" id="IPR042098">
    <property type="entry name" value="TauD-like_sf"/>
</dbReference>
<dbReference type="Pfam" id="PF02668">
    <property type="entry name" value="TauD"/>
    <property type="match status" value="1"/>
</dbReference>
<keyword evidence="3 7" id="KW-0223">Dioxygenase</keyword>
<dbReference type="PANTHER" id="PTHR30468">
    <property type="entry name" value="ALPHA-KETOGLUTARATE-DEPENDENT SULFONATE DIOXYGENASE"/>
    <property type="match status" value="1"/>
</dbReference>
<sequence>MATDLALEPVTPRLGAHLTGVDLKQPIPETLAAGLRQALARHLVLFLPGQFLDIPALKRATEVFGPVVRVPYIAPSAEDPDVVAVLKEADENRISTFGGDWHSDFSFLERPPGGSLLQAVELPPVGGDTLWADQATAWETLPDDLRAVVAGRRAIQTGAPYGVSHAPTPGTATSRSITITRGDPEADRERAHPIVRRHPDSGREALFLNPIYTIRLEGLSEAESAPILARLYAHMTRPEFCCRHRWRPGDLAIWDNRTTLHFAVNDYDGHRRLLWRTTFAGEVPIAA</sequence>
<protein>
    <submittedName>
        <fullName evidence="7">Taurine dioxygenase</fullName>
    </submittedName>
</protein>
<evidence type="ECO:0000313" key="7">
    <source>
        <dbReference type="EMBL" id="GHD49443.1"/>
    </source>
</evidence>
<dbReference type="InterPro" id="IPR051323">
    <property type="entry name" value="AtsK-like"/>
</dbReference>
<dbReference type="RefSeq" id="WP_189989259.1">
    <property type="nucleotide sequence ID" value="NZ_BMZS01000004.1"/>
</dbReference>
<evidence type="ECO:0000259" key="6">
    <source>
        <dbReference type="Pfam" id="PF02668"/>
    </source>
</evidence>